<name>A6HUJ8_RAT</name>
<sequence>MGIPGTNWYLGSVLGCFKEKDTKQCSNSARDRGFAMLRGPRQSVQNRASSPRWQVHADKTVHNGTMERMSLKFIKQTTDMRTKSPDFST</sequence>
<evidence type="ECO:0000313" key="2">
    <source>
        <dbReference type="Proteomes" id="UP000234681"/>
    </source>
</evidence>
<dbReference type="AlphaFoldDB" id="A6HUJ8"/>
<gene>
    <name evidence="1" type="ORF">rCG_36815</name>
</gene>
<dbReference type="EMBL" id="CH473951">
    <property type="protein sequence ID" value="EDM02561.1"/>
    <property type="molecule type" value="Genomic_DNA"/>
</dbReference>
<organism evidence="1 2">
    <name type="scientific">Rattus norvegicus</name>
    <name type="common">Rat</name>
    <dbReference type="NCBI Taxonomy" id="10116"/>
    <lineage>
        <taxon>Eukaryota</taxon>
        <taxon>Metazoa</taxon>
        <taxon>Chordata</taxon>
        <taxon>Craniata</taxon>
        <taxon>Vertebrata</taxon>
        <taxon>Euteleostomi</taxon>
        <taxon>Mammalia</taxon>
        <taxon>Eutheria</taxon>
        <taxon>Euarchontoglires</taxon>
        <taxon>Glires</taxon>
        <taxon>Rodentia</taxon>
        <taxon>Myomorpha</taxon>
        <taxon>Muroidea</taxon>
        <taxon>Muridae</taxon>
        <taxon>Murinae</taxon>
        <taxon>Rattus</taxon>
    </lineage>
</organism>
<accession>A6HUJ8</accession>
<reference evidence="1 2" key="1">
    <citation type="submission" date="2005-07" db="EMBL/GenBank/DDBJ databases">
        <authorList>
            <person name="Mural R.J."/>
            <person name="Li P.W."/>
            <person name="Adams M.D."/>
            <person name="Amanatides P.G."/>
            <person name="Baden-Tillson H."/>
            <person name="Barnstead M."/>
            <person name="Chin S.H."/>
            <person name="Dew I."/>
            <person name="Evans C.A."/>
            <person name="Ferriera S."/>
            <person name="Flanigan M."/>
            <person name="Fosler C."/>
            <person name="Glodek A."/>
            <person name="Gu Z."/>
            <person name="Holt R.A."/>
            <person name="Jennings D."/>
            <person name="Kraft C.L."/>
            <person name="Lu F."/>
            <person name="Nguyen T."/>
            <person name="Nusskern D.R."/>
            <person name="Pfannkoch C.M."/>
            <person name="Sitter C."/>
            <person name="Sutton G.G."/>
            <person name="Venter J.C."/>
            <person name="Wang Z."/>
            <person name="Woodage T."/>
            <person name="Zheng X.H."/>
            <person name="Zhong F."/>
        </authorList>
    </citation>
    <scope>NUCLEOTIDE SEQUENCE [LARGE SCALE GENOMIC DNA]</scope>
    <source>
        <strain>BN</strain>
        <strain evidence="2">Sprague-Dawley</strain>
    </source>
</reference>
<protein>
    <submittedName>
        <fullName evidence="1">RCG36815</fullName>
    </submittedName>
</protein>
<evidence type="ECO:0000313" key="1">
    <source>
        <dbReference type="EMBL" id="EDM02561.1"/>
    </source>
</evidence>
<dbReference type="Proteomes" id="UP000234681">
    <property type="component" value="Chromosome 15"/>
</dbReference>
<proteinExistence type="predicted"/>